<dbReference type="InterPro" id="IPR013078">
    <property type="entry name" value="His_Pase_superF_clade-1"/>
</dbReference>
<feature type="binding site" evidence="2">
    <location>
        <begin position="7"/>
        <end position="14"/>
    </location>
    <ligand>
        <name>substrate</name>
    </ligand>
</feature>
<keyword evidence="4" id="KW-1185">Reference proteome</keyword>
<dbReference type="SUPFAM" id="SSF53254">
    <property type="entry name" value="Phosphoglycerate mutase-like"/>
    <property type="match status" value="1"/>
</dbReference>
<dbReference type="InterPro" id="IPR051695">
    <property type="entry name" value="Phosphoglycerate_Mutase"/>
</dbReference>
<dbReference type="GO" id="GO:0045820">
    <property type="term" value="P:negative regulation of glycolytic process"/>
    <property type="evidence" value="ECO:0007669"/>
    <property type="project" value="TreeGrafter"/>
</dbReference>
<dbReference type="GO" id="GO:0004331">
    <property type="term" value="F:fructose-2,6-bisphosphate 2-phosphatase activity"/>
    <property type="evidence" value="ECO:0007669"/>
    <property type="project" value="TreeGrafter"/>
</dbReference>
<evidence type="ECO:0000256" key="1">
    <source>
        <dbReference type="ARBA" id="ARBA00022801"/>
    </source>
</evidence>
<organism evidence="3 4">
    <name type="scientific">Achaetomium macrosporum</name>
    <dbReference type="NCBI Taxonomy" id="79813"/>
    <lineage>
        <taxon>Eukaryota</taxon>
        <taxon>Fungi</taxon>
        <taxon>Dikarya</taxon>
        <taxon>Ascomycota</taxon>
        <taxon>Pezizomycotina</taxon>
        <taxon>Sordariomycetes</taxon>
        <taxon>Sordariomycetidae</taxon>
        <taxon>Sordariales</taxon>
        <taxon>Chaetomiaceae</taxon>
        <taxon>Achaetomium</taxon>
    </lineage>
</organism>
<dbReference type="Pfam" id="PF00300">
    <property type="entry name" value="His_Phos_1"/>
    <property type="match status" value="1"/>
</dbReference>
<dbReference type="CDD" id="cd07067">
    <property type="entry name" value="HP_PGM_like"/>
    <property type="match status" value="1"/>
</dbReference>
<dbReference type="Gene3D" id="3.40.50.1240">
    <property type="entry name" value="Phosphoglycerate mutase-like"/>
    <property type="match status" value="1"/>
</dbReference>
<protein>
    <recommendedName>
        <fullName evidence="5">Phosphoglycerate mutase</fullName>
    </recommendedName>
</protein>
<reference evidence="3" key="1">
    <citation type="journal article" date="2023" name="Mol. Phylogenet. Evol.">
        <title>Genome-scale phylogeny and comparative genomics of the fungal order Sordariales.</title>
        <authorList>
            <person name="Hensen N."/>
            <person name="Bonometti L."/>
            <person name="Westerberg I."/>
            <person name="Brannstrom I.O."/>
            <person name="Guillou S."/>
            <person name="Cros-Aarteil S."/>
            <person name="Calhoun S."/>
            <person name="Haridas S."/>
            <person name="Kuo A."/>
            <person name="Mondo S."/>
            <person name="Pangilinan J."/>
            <person name="Riley R."/>
            <person name="LaButti K."/>
            <person name="Andreopoulos B."/>
            <person name="Lipzen A."/>
            <person name="Chen C."/>
            <person name="Yan M."/>
            <person name="Daum C."/>
            <person name="Ng V."/>
            <person name="Clum A."/>
            <person name="Steindorff A."/>
            <person name="Ohm R.A."/>
            <person name="Martin F."/>
            <person name="Silar P."/>
            <person name="Natvig D.O."/>
            <person name="Lalanne C."/>
            <person name="Gautier V."/>
            <person name="Ament-Velasquez S.L."/>
            <person name="Kruys A."/>
            <person name="Hutchinson M.I."/>
            <person name="Powell A.J."/>
            <person name="Barry K."/>
            <person name="Miller A.N."/>
            <person name="Grigoriev I.V."/>
            <person name="Debuchy R."/>
            <person name="Gladieux P."/>
            <person name="Hiltunen Thoren M."/>
            <person name="Johannesson H."/>
        </authorList>
    </citation>
    <scope>NUCLEOTIDE SEQUENCE</scope>
    <source>
        <strain evidence="3">CBS 532.94</strain>
    </source>
</reference>
<dbReference type="PANTHER" id="PTHR46517:SF1">
    <property type="entry name" value="FRUCTOSE-2,6-BISPHOSPHATASE TIGAR"/>
    <property type="match status" value="1"/>
</dbReference>
<reference evidence="3" key="2">
    <citation type="submission" date="2023-05" db="EMBL/GenBank/DDBJ databases">
        <authorList>
            <consortium name="Lawrence Berkeley National Laboratory"/>
            <person name="Steindorff A."/>
            <person name="Hensen N."/>
            <person name="Bonometti L."/>
            <person name="Westerberg I."/>
            <person name="Brannstrom I.O."/>
            <person name="Guillou S."/>
            <person name="Cros-Aarteil S."/>
            <person name="Calhoun S."/>
            <person name="Haridas S."/>
            <person name="Kuo A."/>
            <person name="Mondo S."/>
            <person name="Pangilinan J."/>
            <person name="Riley R."/>
            <person name="Labutti K."/>
            <person name="Andreopoulos B."/>
            <person name="Lipzen A."/>
            <person name="Chen C."/>
            <person name="Yanf M."/>
            <person name="Daum C."/>
            <person name="Ng V."/>
            <person name="Clum A."/>
            <person name="Ohm R."/>
            <person name="Martin F."/>
            <person name="Silar P."/>
            <person name="Natvig D."/>
            <person name="Lalanne C."/>
            <person name="Gautier V."/>
            <person name="Ament-Velasquez S.L."/>
            <person name="Kruys A."/>
            <person name="Hutchinson M.I."/>
            <person name="Powell A.J."/>
            <person name="Barry K."/>
            <person name="Miller A.N."/>
            <person name="Grigoriev I.V."/>
            <person name="Debuchy R."/>
            <person name="Gladieux P."/>
            <person name="Thoren M.H."/>
            <person name="Johannesson H."/>
        </authorList>
    </citation>
    <scope>NUCLEOTIDE SEQUENCE</scope>
    <source>
        <strain evidence="3">CBS 532.94</strain>
    </source>
</reference>
<dbReference type="PANTHER" id="PTHR46517">
    <property type="entry name" value="FRUCTOSE-2,6-BISPHOSPHATASE TIGAR"/>
    <property type="match status" value="1"/>
</dbReference>
<evidence type="ECO:0000256" key="2">
    <source>
        <dbReference type="PIRSR" id="PIRSR613078-2"/>
    </source>
</evidence>
<dbReference type="Proteomes" id="UP001303760">
    <property type="component" value="Unassembled WGS sequence"/>
</dbReference>
<evidence type="ECO:0008006" key="5">
    <source>
        <dbReference type="Google" id="ProtNLM"/>
    </source>
</evidence>
<dbReference type="InterPro" id="IPR001345">
    <property type="entry name" value="PG/BPGM_mutase_AS"/>
</dbReference>
<evidence type="ECO:0000313" key="4">
    <source>
        <dbReference type="Proteomes" id="UP001303760"/>
    </source>
</evidence>
<sequence>MRLFLVRHGETVDNVAGIYAGTRDSPLTSHGVLQARRLGAHLAALSARIGPVRHVFASDLRRAVETAQAVIDAVDACTQAGLSASGNADADAAKLTLVSLLELRERDFGSAEGAKYGVVALTDAESREQMRARAERFVQGYLLPLLEEHGKKEGSVVVVAHGMILDSLLRVLLAWFGPTEMARLGNPRTTAWSNTGYAELVVAVSPAPASGRDAAEAEVEAEVDVVSGKRASAPTPRQQEQRFKLSLVGINVLKHLEGLKKTRGGIGSAQFDKRQRTVDSFFGPAAKKPRAE</sequence>
<comment type="caution">
    <text evidence="3">The sequence shown here is derived from an EMBL/GenBank/DDBJ whole genome shotgun (WGS) entry which is preliminary data.</text>
</comment>
<dbReference type="InterPro" id="IPR029033">
    <property type="entry name" value="His_PPase_superfam"/>
</dbReference>
<dbReference type="AlphaFoldDB" id="A0AAN7CB64"/>
<dbReference type="GO" id="GO:0005829">
    <property type="term" value="C:cytosol"/>
    <property type="evidence" value="ECO:0007669"/>
    <property type="project" value="TreeGrafter"/>
</dbReference>
<dbReference type="EMBL" id="MU860082">
    <property type="protein sequence ID" value="KAK4238836.1"/>
    <property type="molecule type" value="Genomic_DNA"/>
</dbReference>
<gene>
    <name evidence="3" type="ORF">C8A03DRAFT_14770</name>
</gene>
<proteinExistence type="predicted"/>
<accession>A0AAN7CB64</accession>
<name>A0AAN7CB64_9PEZI</name>
<feature type="binding site" evidence="2">
    <location>
        <position position="62"/>
    </location>
    <ligand>
        <name>substrate</name>
    </ligand>
</feature>
<dbReference type="GO" id="GO:0043456">
    <property type="term" value="P:regulation of pentose-phosphate shunt"/>
    <property type="evidence" value="ECO:0007669"/>
    <property type="project" value="TreeGrafter"/>
</dbReference>
<keyword evidence="1" id="KW-0378">Hydrolase</keyword>
<dbReference type="SMART" id="SM00855">
    <property type="entry name" value="PGAM"/>
    <property type="match status" value="1"/>
</dbReference>
<dbReference type="PROSITE" id="PS00175">
    <property type="entry name" value="PG_MUTASE"/>
    <property type="match status" value="1"/>
</dbReference>
<evidence type="ECO:0000313" key="3">
    <source>
        <dbReference type="EMBL" id="KAK4238836.1"/>
    </source>
</evidence>